<dbReference type="PROSITE" id="PS00107">
    <property type="entry name" value="PROTEIN_KINASE_ATP"/>
    <property type="match status" value="1"/>
</dbReference>
<evidence type="ECO:0000256" key="1">
    <source>
        <dbReference type="ARBA" id="ARBA00012513"/>
    </source>
</evidence>
<dbReference type="GO" id="GO:0005829">
    <property type="term" value="C:cytosol"/>
    <property type="evidence" value="ECO:0007669"/>
    <property type="project" value="TreeGrafter"/>
</dbReference>
<keyword evidence="7 9" id="KW-0067">ATP-binding</keyword>
<keyword evidence="4" id="KW-0808">Transferase</keyword>
<name>A0A8C4QD71_EPTBU</name>
<dbReference type="GO" id="GO:0005776">
    <property type="term" value="C:autophagosome"/>
    <property type="evidence" value="ECO:0007669"/>
    <property type="project" value="TreeGrafter"/>
</dbReference>
<dbReference type="GeneTree" id="ENSGT00940000156664"/>
<dbReference type="GO" id="GO:0000422">
    <property type="term" value="P:autophagy of mitochondrion"/>
    <property type="evidence" value="ECO:0007669"/>
    <property type="project" value="TreeGrafter"/>
</dbReference>
<keyword evidence="11" id="KW-0472">Membrane</keyword>
<dbReference type="PANTHER" id="PTHR24348:SF22">
    <property type="entry name" value="NON-SPECIFIC SERINE_THREONINE PROTEIN KINASE"/>
    <property type="match status" value="1"/>
</dbReference>
<dbReference type="Gene3D" id="1.10.510.10">
    <property type="entry name" value="Transferase(Phosphotransferase) domain 1"/>
    <property type="match status" value="1"/>
</dbReference>
<evidence type="ECO:0000256" key="4">
    <source>
        <dbReference type="ARBA" id="ARBA00022679"/>
    </source>
</evidence>
<keyword evidence="14" id="KW-1185">Reference proteome</keyword>
<dbReference type="GO" id="GO:0000045">
    <property type="term" value="P:autophagosome assembly"/>
    <property type="evidence" value="ECO:0007669"/>
    <property type="project" value="TreeGrafter"/>
</dbReference>
<dbReference type="PROSITE" id="PS00108">
    <property type="entry name" value="PROTEIN_KINASE_ST"/>
    <property type="match status" value="1"/>
</dbReference>
<feature type="domain" description="Protein kinase" evidence="12">
    <location>
        <begin position="9"/>
        <end position="275"/>
    </location>
</feature>
<dbReference type="CDD" id="cd14120">
    <property type="entry name" value="STKc_ULK1_2-like"/>
    <property type="match status" value="1"/>
</dbReference>
<dbReference type="GO" id="GO:0004674">
    <property type="term" value="F:protein serine/threonine kinase activity"/>
    <property type="evidence" value="ECO:0007669"/>
    <property type="project" value="UniProtKB-KW"/>
</dbReference>
<feature type="region of interest" description="Disordered" evidence="10">
    <location>
        <begin position="300"/>
        <end position="329"/>
    </location>
</feature>
<dbReference type="Gene3D" id="3.30.200.20">
    <property type="entry name" value="Phosphorylase Kinase, domain 1"/>
    <property type="match status" value="1"/>
</dbReference>
<evidence type="ECO:0000256" key="5">
    <source>
        <dbReference type="ARBA" id="ARBA00022741"/>
    </source>
</evidence>
<feature type="region of interest" description="Disordered" evidence="10">
    <location>
        <begin position="397"/>
        <end position="423"/>
    </location>
</feature>
<dbReference type="SMART" id="SM00220">
    <property type="entry name" value="S_TKc"/>
    <property type="match status" value="1"/>
</dbReference>
<evidence type="ECO:0000256" key="9">
    <source>
        <dbReference type="PROSITE-ProRule" id="PRU10141"/>
    </source>
</evidence>
<evidence type="ECO:0000256" key="6">
    <source>
        <dbReference type="ARBA" id="ARBA00022777"/>
    </source>
</evidence>
<evidence type="ECO:0000256" key="10">
    <source>
        <dbReference type="SAM" id="MobiDB-lite"/>
    </source>
</evidence>
<dbReference type="Ensembl" id="ENSEBUT00000013860.1">
    <property type="protein sequence ID" value="ENSEBUP00000013284.1"/>
    <property type="gene ID" value="ENSEBUG00000008397.1"/>
</dbReference>
<keyword evidence="5 9" id="KW-0547">Nucleotide-binding</keyword>
<organism evidence="13 14">
    <name type="scientific">Eptatretus burgeri</name>
    <name type="common">Inshore hagfish</name>
    <dbReference type="NCBI Taxonomy" id="7764"/>
    <lineage>
        <taxon>Eukaryota</taxon>
        <taxon>Metazoa</taxon>
        <taxon>Chordata</taxon>
        <taxon>Craniata</taxon>
        <taxon>Vertebrata</taxon>
        <taxon>Cyclostomata</taxon>
        <taxon>Myxini</taxon>
        <taxon>Myxiniformes</taxon>
        <taxon>Myxinidae</taxon>
        <taxon>Eptatretinae</taxon>
        <taxon>Eptatretus</taxon>
    </lineage>
</organism>
<keyword evidence="11" id="KW-0812">Transmembrane</keyword>
<dbReference type="FunFam" id="3.30.200.20:FF:000149">
    <property type="entry name" value="serine/threonine-protein kinase unc-51 isoform X1"/>
    <property type="match status" value="1"/>
</dbReference>
<keyword evidence="11" id="KW-1133">Transmembrane helix</keyword>
<keyword evidence="6" id="KW-0418">Kinase</keyword>
<dbReference type="FunFam" id="1.10.510.10:FF:000128">
    <property type="entry name" value="serine/threonine-protein kinase ULK2 isoform X2"/>
    <property type="match status" value="1"/>
</dbReference>
<reference evidence="13" key="2">
    <citation type="submission" date="2025-09" db="UniProtKB">
        <authorList>
            <consortium name="Ensembl"/>
        </authorList>
    </citation>
    <scope>IDENTIFICATION</scope>
</reference>
<dbReference type="InterPro" id="IPR017441">
    <property type="entry name" value="Protein_kinase_ATP_BS"/>
</dbReference>
<evidence type="ECO:0000259" key="12">
    <source>
        <dbReference type="PROSITE" id="PS50011"/>
    </source>
</evidence>
<feature type="compositionally biased region" description="Low complexity" evidence="10">
    <location>
        <begin position="481"/>
        <end position="490"/>
    </location>
</feature>
<dbReference type="Proteomes" id="UP000694388">
    <property type="component" value="Unplaced"/>
</dbReference>
<dbReference type="InterPro" id="IPR011009">
    <property type="entry name" value="Kinase-like_dom_sf"/>
</dbReference>
<dbReference type="GO" id="GO:0005524">
    <property type="term" value="F:ATP binding"/>
    <property type="evidence" value="ECO:0007669"/>
    <property type="project" value="UniProtKB-UniRule"/>
</dbReference>
<protein>
    <recommendedName>
        <fullName evidence="1">non-specific serine/threonine protein kinase</fullName>
        <ecNumber evidence="1">2.7.11.1</ecNumber>
    </recommendedName>
</protein>
<dbReference type="GO" id="GO:0061709">
    <property type="term" value="P:reticulophagy"/>
    <property type="evidence" value="ECO:0007669"/>
    <property type="project" value="TreeGrafter"/>
</dbReference>
<dbReference type="InterPro" id="IPR045269">
    <property type="entry name" value="Atg1-like"/>
</dbReference>
<feature type="compositionally biased region" description="Low complexity" evidence="10">
    <location>
        <begin position="300"/>
        <end position="314"/>
    </location>
</feature>
<proteinExistence type="predicted"/>
<dbReference type="PANTHER" id="PTHR24348">
    <property type="entry name" value="SERINE/THREONINE-PROTEIN KINASE UNC-51-RELATED"/>
    <property type="match status" value="1"/>
</dbReference>
<dbReference type="InterPro" id="IPR000719">
    <property type="entry name" value="Prot_kinase_dom"/>
</dbReference>
<evidence type="ECO:0000256" key="8">
    <source>
        <dbReference type="ARBA" id="ARBA00023006"/>
    </source>
</evidence>
<dbReference type="PROSITE" id="PS50011">
    <property type="entry name" value="PROTEIN_KINASE_DOM"/>
    <property type="match status" value="1"/>
</dbReference>
<keyword evidence="2" id="KW-0723">Serine/threonine-protein kinase</keyword>
<feature type="binding site" evidence="9">
    <location>
        <position position="39"/>
    </location>
    <ligand>
        <name>ATP</name>
        <dbReference type="ChEBI" id="CHEBI:30616"/>
    </ligand>
</feature>
<evidence type="ECO:0000313" key="14">
    <source>
        <dbReference type="Proteomes" id="UP000694388"/>
    </source>
</evidence>
<dbReference type="GO" id="GO:0034727">
    <property type="term" value="P:piecemeal microautophagy of the nucleus"/>
    <property type="evidence" value="ECO:0007669"/>
    <property type="project" value="TreeGrafter"/>
</dbReference>
<dbReference type="GO" id="GO:0010508">
    <property type="term" value="P:positive regulation of autophagy"/>
    <property type="evidence" value="ECO:0007669"/>
    <property type="project" value="TreeGrafter"/>
</dbReference>
<sequence length="559" mass="60999">MESVGEFEYYKKDLIGHGAFAVVFKGRHKLEQSKEVAIKCISRKNLAKSQTLLGKEIRILKELEHENIVALYDCQETPTSVFLVMEYCNGGDLADYLQAKGTLSEGTLQLFLRQIASALRLLNSKGVIHRDLKPQNILLTYGTQNTGWLSTGPTSIRLKIADFGFARYLQSNMLAGTLCGSPMYMAPEVIMSQHYDAKADLWSVGTILFQCLTGTAPFQASSPQNLRLFYEKNKNLTPSIPSETSPQLKHLLFRLLKRNQKDRMDFDEFFNHPFLEGTTSMKKSLPITVPVSGCGTDSSCSSSTSSQLTSPQSGFESQRLAHSPALPSRDVSSVEAGVLGVLGGSGEALGSSGTLVERTLSAEEDFVMVPRNLPSDFCGVMSPPSALLCRRASAEPMFASPSPSPSSSPATGRPLASCRGSGSSPSRPSALCILASPQPVPSQVLNYQRMEQQLNSPTSPPHGRTGGAPVRRSSTSPHGFLRLASPGGAAPAPPPRRRSLVGLHRPHSPFPLGLYATAKMSPYWSVKSLILCFFFLFCFFPTNYNCTPFLLFLNHSYYF</sequence>
<evidence type="ECO:0000256" key="2">
    <source>
        <dbReference type="ARBA" id="ARBA00022527"/>
    </source>
</evidence>
<evidence type="ECO:0000256" key="11">
    <source>
        <dbReference type="SAM" id="Phobius"/>
    </source>
</evidence>
<evidence type="ECO:0000256" key="3">
    <source>
        <dbReference type="ARBA" id="ARBA00022553"/>
    </source>
</evidence>
<dbReference type="InterPro" id="IPR008271">
    <property type="entry name" value="Ser/Thr_kinase_AS"/>
</dbReference>
<feature type="region of interest" description="Disordered" evidence="10">
    <location>
        <begin position="453"/>
        <end position="502"/>
    </location>
</feature>
<evidence type="ECO:0000313" key="13">
    <source>
        <dbReference type="Ensembl" id="ENSEBUP00000013284.1"/>
    </source>
</evidence>
<dbReference type="SUPFAM" id="SSF56112">
    <property type="entry name" value="Protein kinase-like (PK-like)"/>
    <property type="match status" value="1"/>
</dbReference>
<keyword evidence="8" id="KW-0072">Autophagy</keyword>
<dbReference type="OMA" id="MMAGPQM"/>
<dbReference type="Pfam" id="PF00069">
    <property type="entry name" value="Pkinase"/>
    <property type="match status" value="1"/>
</dbReference>
<dbReference type="GO" id="GO:0048675">
    <property type="term" value="P:axon extension"/>
    <property type="evidence" value="ECO:0007669"/>
    <property type="project" value="TreeGrafter"/>
</dbReference>
<dbReference type="EC" id="2.7.11.1" evidence="1"/>
<feature type="transmembrane region" description="Helical" evidence="11">
    <location>
        <begin position="529"/>
        <end position="553"/>
    </location>
</feature>
<dbReference type="GO" id="GO:0034045">
    <property type="term" value="C:phagophore assembly site membrane"/>
    <property type="evidence" value="ECO:0007669"/>
    <property type="project" value="TreeGrafter"/>
</dbReference>
<dbReference type="GO" id="GO:0042594">
    <property type="term" value="P:response to starvation"/>
    <property type="evidence" value="ECO:0007669"/>
    <property type="project" value="TreeGrafter"/>
</dbReference>
<accession>A0A8C4QD71</accession>
<reference evidence="13" key="1">
    <citation type="submission" date="2025-08" db="UniProtKB">
        <authorList>
            <consortium name="Ensembl"/>
        </authorList>
    </citation>
    <scope>IDENTIFICATION</scope>
</reference>
<dbReference type="AlphaFoldDB" id="A0A8C4QD71"/>
<evidence type="ECO:0000256" key="7">
    <source>
        <dbReference type="ARBA" id="ARBA00022840"/>
    </source>
</evidence>
<keyword evidence="3" id="KW-0597">Phosphoprotein</keyword>